<keyword evidence="4" id="KW-0964">Secreted</keyword>
<comment type="subcellular location">
    <subcellularLocation>
        <location evidence="1">Cell envelope</location>
    </subcellularLocation>
    <subcellularLocation>
        <location evidence="2">Cell outer membrane</location>
    </subcellularLocation>
    <subcellularLocation>
        <location evidence="3">Secreted</location>
    </subcellularLocation>
</comment>
<dbReference type="InterPro" id="IPR011050">
    <property type="entry name" value="Pectin_lyase_fold/virulence"/>
</dbReference>
<dbReference type="InterPro" id="IPR006626">
    <property type="entry name" value="PbH1"/>
</dbReference>
<proteinExistence type="predicted"/>
<dbReference type="EMBL" id="AM746676">
    <property type="protein sequence ID" value="CAN91300.1"/>
    <property type="molecule type" value="Genomic_DNA"/>
</dbReference>
<accession>A9F0T3</accession>
<dbReference type="Pfam" id="PF02415">
    <property type="entry name" value="Chlam_PMP"/>
    <property type="match status" value="1"/>
</dbReference>
<sequence length="502" mass="50857">MSMERRAVSALVALAVVVAGSRAARARTIDVPEDYRTIQAAVEAAGNHDRIRVAPGTYHESIAWTGKSIALIGAGPDATIVDPSLGPGGRCLTLVDVPHGSRVEGFTCQNGMTDATSPDGGGMLIQGGSLQVKRVVFRNNLASGNGGGLWIEGADVTLHDASFLNNEASNSSVGGQGGGMGITLGGEVKVVRSIFSFNFANPSGGGLAVLDGSSAKVVESRFEGNFGRSGGGIWSSDSELKVSDSVFSGNVSDFSGAALGASSSSVELADSTIDGNDSDARQQHVISVSGSLAMLRSSVTGNLGGGISSVGDLTVLDSFFANNTATRGGAINATGTARVTNSVFFANTANGAGGLNEIEAQGGAIYANGALDVTHCTFYGNQAQGFELPSAGGGIYVASGTTTVLNSILWGDSPTEIASLGTVVITYSDVMGGHPGAGNIDQDPLFVAPADGDLHLQASSPARDAGLLTRGLPRTDLDGNPRVAGAAPDMGAYEIRRRRRGC</sequence>
<dbReference type="GO" id="GO:0009279">
    <property type="term" value="C:cell outer membrane"/>
    <property type="evidence" value="ECO:0007669"/>
    <property type="project" value="UniProtKB-SubCell"/>
</dbReference>
<dbReference type="InterPro" id="IPR012334">
    <property type="entry name" value="Pectin_lyas_fold"/>
</dbReference>
<dbReference type="GO" id="GO:0005576">
    <property type="term" value="C:extracellular region"/>
    <property type="evidence" value="ECO:0007669"/>
    <property type="project" value="UniProtKB-SubCell"/>
</dbReference>
<name>A9F0T3_SORC5</name>
<evidence type="ECO:0000313" key="8">
    <source>
        <dbReference type="EMBL" id="CAN91300.1"/>
    </source>
</evidence>
<gene>
    <name evidence="8" type="ordered locus">sce1143</name>
</gene>
<keyword evidence="9" id="KW-1185">Reference proteome</keyword>
<dbReference type="NCBIfam" id="TIGR01376">
    <property type="entry name" value="POMP_repeat"/>
    <property type="match status" value="1"/>
</dbReference>
<dbReference type="AlphaFoldDB" id="A9F0T3"/>
<keyword evidence="5" id="KW-0732">Signal</keyword>
<dbReference type="SMART" id="SM00710">
    <property type="entry name" value="PbH1"/>
    <property type="match status" value="4"/>
</dbReference>
<dbReference type="STRING" id="448385.sce1143"/>
<evidence type="ECO:0000256" key="7">
    <source>
        <dbReference type="ARBA" id="ARBA00023237"/>
    </source>
</evidence>
<evidence type="ECO:0000256" key="1">
    <source>
        <dbReference type="ARBA" id="ARBA00004196"/>
    </source>
</evidence>
<keyword evidence="7" id="KW-0998">Cell outer membrane</keyword>
<dbReference type="KEGG" id="scl:sce1143"/>
<dbReference type="Proteomes" id="UP000002139">
    <property type="component" value="Chromosome"/>
</dbReference>
<evidence type="ECO:0000256" key="4">
    <source>
        <dbReference type="ARBA" id="ARBA00022525"/>
    </source>
</evidence>
<dbReference type="InterPro" id="IPR003368">
    <property type="entry name" value="POMP_repeat"/>
</dbReference>
<dbReference type="Gene3D" id="2.160.20.10">
    <property type="entry name" value="Single-stranded right-handed beta-helix, Pectin lyase-like"/>
    <property type="match status" value="2"/>
</dbReference>
<dbReference type="SUPFAM" id="SSF51126">
    <property type="entry name" value="Pectin lyase-like"/>
    <property type="match status" value="2"/>
</dbReference>
<dbReference type="HOGENOM" id="CLU_587570_0_0_7"/>
<dbReference type="eggNOG" id="COG3210">
    <property type="taxonomic scope" value="Bacteria"/>
</dbReference>
<evidence type="ECO:0000256" key="2">
    <source>
        <dbReference type="ARBA" id="ARBA00004442"/>
    </source>
</evidence>
<evidence type="ECO:0000256" key="3">
    <source>
        <dbReference type="ARBA" id="ARBA00004613"/>
    </source>
</evidence>
<dbReference type="PANTHER" id="PTHR11319:SF35">
    <property type="entry name" value="OUTER MEMBRANE PROTEIN PMPC-RELATED"/>
    <property type="match status" value="1"/>
</dbReference>
<keyword evidence="6" id="KW-0472">Membrane</keyword>
<dbReference type="NCBIfam" id="NF041518">
    <property type="entry name" value="choice_anch_Q"/>
    <property type="match status" value="1"/>
</dbReference>
<dbReference type="InterPro" id="IPR059226">
    <property type="entry name" value="Choice_anch_Q_dom"/>
</dbReference>
<reference evidence="8 9" key="1">
    <citation type="journal article" date="2007" name="Nat. Biotechnol.">
        <title>Complete genome sequence of the myxobacterium Sorangium cellulosum.</title>
        <authorList>
            <person name="Schneiker S."/>
            <person name="Perlova O."/>
            <person name="Kaiser O."/>
            <person name="Gerth K."/>
            <person name="Alici A."/>
            <person name="Altmeyer M.O."/>
            <person name="Bartels D."/>
            <person name="Bekel T."/>
            <person name="Beyer S."/>
            <person name="Bode E."/>
            <person name="Bode H.B."/>
            <person name="Bolten C.J."/>
            <person name="Choudhuri J.V."/>
            <person name="Doss S."/>
            <person name="Elnakady Y.A."/>
            <person name="Frank B."/>
            <person name="Gaigalat L."/>
            <person name="Goesmann A."/>
            <person name="Groeger C."/>
            <person name="Gross F."/>
            <person name="Jelsbak L."/>
            <person name="Jelsbak L."/>
            <person name="Kalinowski J."/>
            <person name="Kegler C."/>
            <person name="Knauber T."/>
            <person name="Konietzny S."/>
            <person name="Kopp M."/>
            <person name="Krause L."/>
            <person name="Krug D."/>
            <person name="Linke B."/>
            <person name="Mahmud T."/>
            <person name="Martinez-Arias R."/>
            <person name="McHardy A.C."/>
            <person name="Merai M."/>
            <person name="Meyer F."/>
            <person name="Mormann S."/>
            <person name="Munoz-Dorado J."/>
            <person name="Perez J."/>
            <person name="Pradella S."/>
            <person name="Rachid S."/>
            <person name="Raddatz G."/>
            <person name="Rosenau F."/>
            <person name="Rueckert C."/>
            <person name="Sasse F."/>
            <person name="Scharfe M."/>
            <person name="Schuster S.C."/>
            <person name="Suen G."/>
            <person name="Treuner-Lange A."/>
            <person name="Velicer G.J."/>
            <person name="Vorholter F.-J."/>
            <person name="Weissman K.J."/>
            <person name="Welch R.D."/>
            <person name="Wenzel S.C."/>
            <person name="Whitworth D.E."/>
            <person name="Wilhelm S."/>
            <person name="Wittmann C."/>
            <person name="Bloecker H."/>
            <person name="Puehler A."/>
            <person name="Mueller R."/>
        </authorList>
    </citation>
    <scope>NUCLEOTIDE SEQUENCE [LARGE SCALE GENOMIC DNA]</scope>
    <source>
        <strain evidence="9">So ce56</strain>
    </source>
</reference>
<protein>
    <submittedName>
        <fullName evidence="8">Sorangium cellulosum 'So ce 56' complete genome</fullName>
    </submittedName>
</protein>
<dbReference type="PANTHER" id="PTHR11319">
    <property type="entry name" value="G PROTEIN-COUPLED RECEPTOR-RELATED"/>
    <property type="match status" value="1"/>
</dbReference>
<evidence type="ECO:0000313" key="9">
    <source>
        <dbReference type="Proteomes" id="UP000002139"/>
    </source>
</evidence>
<organism evidence="8 9">
    <name type="scientific">Sorangium cellulosum (strain So ce56)</name>
    <name type="common">Polyangium cellulosum (strain So ce56)</name>
    <dbReference type="NCBI Taxonomy" id="448385"/>
    <lineage>
        <taxon>Bacteria</taxon>
        <taxon>Pseudomonadati</taxon>
        <taxon>Myxococcota</taxon>
        <taxon>Polyangia</taxon>
        <taxon>Polyangiales</taxon>
        <taxon>Polyangiaceae</taxon>
        <taxon>Sorangium</taxon>
    </lineage>
</organism>
<evidence type="ECO:0000256" key="6">
    <source>
        <dbReference type="ARBA" id="ARBA00023136"/>
    </source>
</evidence>
<evidence type="ECO:0000256" key="5">
    <source>
        <dbReference type="ARBA" id="ARBA00022729"/>
    </source>
</evidence>